<dbReference type="EMBL" id="CM007649">
    <property type="protein sequence ID" value="ONM32933.1"/>
    <property type="molecule type" value="Genomic_DNA"/>
</dbReference>
<evidence type="ECO:0000313" key="1">
    <source>
        <dbReference type="EMBL" id="ONM32933.1"/>
    </source>
</evidence>
<protein>
    <submittedName>
        <fullName evidence="1">Uncharacterized protein</fullName>
    </submittedName>
</protein>
<dbReference type="AlphaFoldDB" id="A0A1D6MVV1"/>
<sequence>MWKESRELVNQDTTTLVAIVSGINNGGVGKLMAAPEAETRARFKCNYYKFAMDQAQYKLQFPILIELLKAVEGKQCIICETIILEFKEIVSMCGGPEENTRARHLLKQLT</sequence>
<accession>A0A1D6MVV1</accession>
<dbReference type="InterPro" id="IPR010733">
    <property type="entry name" value="DUF1308"/>
</dbReference>
<dbReference type="PANTHER" id="PTHR13379">
    <property type="entry name" value="UNCHARACTERIZED DUF1308"/>
    <property type="match status" value="1"/>
</dbReference>
<name>A0A1D6MVV1_MAIZE</name>
<gene>
    <name evidence="1" type="ORF">ZEAMMB73_Zm00001d041406</name>
</gene>
<organism evidence="1">
    <name type="scientific">Zea mays</name>
    <name type="common">Maize</name>
    <dbReference type="NCBI Taxonomy" id="4577"/>
    <lineage>
        <taxon>Eukaryota</taxon>
        <taxon>Viridiplantae</taxon>
        <taxon>Streptophyta</taxon>
        <taxon>Embryophyta</taxon>
        <taxon>Tracheophyta</taxon>
        <taxon>Spermatophyta</taxon>
        <taxon>Magnoliopsida</taxon>
        <taxon>Liliopsida</taxon>
        <taxon>Poales</taxon>
        <taxon>Poaceae</taxon>
        <taxon>PACMAD clade</taxon>
        <taxon>Panicoideae</taxon>
        <taxon>Andropogonodae</taxon>
        <taxon>Andropogoneae</taxon>
        <taxon>Tripsacinae</taxon>
        <taxon>Zea</taxon>
    </lineage>
</organism>
<proteinExistence type="predicted"/>
<reference evidence="1" key="1">
    <citation type="submission" date="2015-12" db="EMBL/GenBank/DDBJ databases">
        <title>Update maize B73 reference genome by single molecule sequencing technologies.</title>
        <authorList>
            <consortium name="Maize Genome Sequencing Project"/>
            <person name="Ware D."/>
        </authorList>
    </citation>
    <scope>NUCLEOTIDE SEQUENCE [LARGE SCALE GENOMIC DNA]</scope>
    <source>
        <tissue evidence="1">Seedling</tissue>
    </source>
</reference>
<dbReference type="Pfam" id="PF07000">
    <property type="entry name" value="DUF1308"/>
    <property type="match status" value="1"/>
</dbReference>
<dbReference type="PANTHER" id="PTHR13379:SF0">
    <property type="entry name" value="UPF0415 PROTEIN C7ORF25"/>
    <property type="match status" value="1"/>
</dbReference>
<dbReference type="ExpressionAtlas" id="A0A1D6MVV1">
    <property type="expression patterns" value="baseline and differential"/>
</dbReference>
<dbReference type="InParanoid" id="A0A1D6MVV1"/>